<dbReference type="EMBL" id="CAXAMN010007569">
    <property type="protein sequence ID" value="CAK9022005.1"/>
    <property type="molecule type" value="Genomic_DNA"/>
</dbReference>
<organism evidence="2 3">
    <name type="scientific">Durusdinium trenchii</name>
    <dbReference type="NCBI Taxonomy" id="1381693"/>
    <lineage>
        <taxon>Eukaryota</taxon>
        <taxon>Sar</taxon>
        <taxon>Alveolata</taxon>
        <taxon>Dinophyceae</taxon>
        <taxon>Suessiales</taxon>
        <taxon>Symbiodiniaceae</taxon>
        <taxon>Durusdinium</taxon>
    </lineage>
</organism>
<evidence type="ECO:0000313" key="2">
    <source>
        <dbReference type="EMBL" id="CAK9022005.1"/>
    </source>
</evidence>
<evidence type="ECO:0000313" key="3">
    <source>
        <dbReference type="Proteomes" id="UP001642484"/>
    </source>
</evidence>
<keyword evidence="1" id="KW-0732">Signal</keyword>
<feature type="chain" id="PRO_5045980880" evidence="1">
    <location>
        <begin position="20"/>
        <end position="130"/>
    </location>
</feature>
<keyword evidence="3" id="KW-1185">Reference proteome</keyword>
<sequence length="130" mass="14285">MQLPHWTTIIWLNCSGIVAAPQFFQTESVWSTACKCSSLLLNVLCPARCTIPKDQLEKGGCDDKISSGRPPEIGLLRILLTLGLSDSFFCPNVCIWRKHESDILASSTPTSEHLGLCSSFGLDLMLFDVP</sequence>
<evidence type="ECO:0000256" key="1">
    <source>
        <dbReference type="SAM" id="SignalP"/>
    </source>
</evidence>
<proteinExistence type="predicted"/>
<reference evidence="2 3" key="1">
    <citation type="submission" date="2024-02" db="EMBL/GenBank/DDBJ databases">
        <authorList>
            <person name="Chen Y."/>
            <person name="Shah S."/>
            <person name="Dougan E. K."/>
            <person name="Thang M."/>
            <person name="Chan C."/>
        </authorList>
    </citation>
    <scope>NUCLEOTIDE SEQUENCE [LARGE SCALE GENOMIC DNA]</scope>
</reference>
<protein>
    <submittedName>
        <fullName evidence="2">Uncharacterized protein</fullName>
    </submittedName>
</protein>
<accession>A0ABP0K5F4</accession>
<feature type="signal peptide" evidence="1">
    <location>
        <begin position="1"/>
        <end position="19"/>
    </location>
</feature>
<name>A0ABP0K5F4_9DINO</name>
<gene>
    <name evidence="2" type="ORF">CCMP2556_LOCUS14656</name>
</gene>
<comment type="caution">
    <text evidence="2">The sequence shown here is derived from an EMBL/GenBank/DDBJ whole genome shotgun (WGS) entry which is preliminary data.</text>
</comment>
<dbReference type="Proteomes" id="UP001642484">
    <property type="component" value="Unassembled WGS sequence"/>
</dbReference>